<evidence type="ECO:0000256" key="3">
    <source>
        <dbReference type="ARBA" id="ARBA00022553"/>
    </source>
</evidence>
<dbReference type="PANTHER" id="PTHR34220">
    <property type="entry name" value="SENSOR HISTIDINE KINASE YPDA"/>
    <property type="match status" value="1"/>
</dbReference>
<keyword evidence="6" id="KW-0547">Nucleotide-binding</keyword>
<dbReference type="Gene3D" id="3.30.565.10">
    <property type="entry name" value="Histidine kinase-like ATPase, C-terminal domain"/>
    <property type="match status" value="1"/>
</dbReference>
<feature type="transmembrane region" description="Helical" evidence="12">
    <location>
        <begin position="281"/>
        <end position="300"/>
    </location>
</feature>
<dbReference type="InterPro" id="IPR010559">
    <property type="entry name" value="Sig_transdc_His_kin_internal"/>
</dbReference>
<gene>
    <name evidence="14" type="primary">ypdA_2</name>
    <name evidence="14" type="ORF">CLOTH_10300</name>
</gene>
<keyword evidence="5 12" id="KW-0812">Transmembrane</keyword>
<dbReference type="Proteomes" id="UP000190140">
    <property type="component" value="Unassembled WGS sequence"/>
</dbReference>
<keyword evidence="7 14" id="KW-0418">Kinase</keyword>
<dbReference type="SMART" id="SM00387">
    <property type="entry name" value="HATPase_c"/>
    <property type="match status" value="1"/>
</dbReference>
<dbReference type="SUPFAM" id="SSF55874">
    <property type="entry name" value="ATPase domain of HSP90 chaperone/DNA topoisomerase II/histidine kinase"/>
    <property type="match status" value="1"/>
</dbReference>
<comment type="subcellular location">
    <subcellularLocation>
        <location evidence="1">Cell membrane</location>
        <topology evidence="1">Multi-pass membrane protein</topology>
    </subcellularLocation>
</comment>
<dbReference type="GO" id="GO:0000155">
    <property type="term" value="F:phosphorelay sensor kinase activity"/>
    <property type="evidence" value="ECO:0007669"/>
    <property type="project" value="InterPro"/>
</dbReference>
<keyword evidence="9 12" id="KW-1133">Transmembrane helix</keyword>
<keyword evidence="4 14" id="KW-0808">Transferase</keyword>
<dbReference type="EMBL" id="MZGW01000003">
    <property type="protein sequence ID" value="OPJ55852.1"/>
    <property type="molecule type" value="Genomic_DNA"/>
</dbReference>
<dbReference type="RefSeq" id="WP_079411846.1">
    <property type="nucleotide sequence ID" value="NZ_MZGW01000003.1"/>
</dbReference>
<keyword evidence="3" id="KW-0597">Phosphoprotein</keyword>
<dbReference type="AlphaFoldDB" id="A0A1V4I798"/>
<evidence type="ECO:0000256" key="4">
    <source>
        <dbReference type="ARBA" id="ARBA00022679"/>
    </source>
</evidence>
<keyword evidence="10" id="KW-0902">Two-component regulatory system</keyword>
<organism evidence="14 15">
    <name type="scientific">Alkalithermobacter paradoxus</name>
    <dbReference type="NCBI Taxonomy" id="29349"/>
    <lineage>
        <taxon>Bacteria</taxon>
        <taxon>Bacillati</taxon>
        <taxon>Bacillota</taxon>
        <taxon>Clostridia</taxon>
        <taxon>Peptostreptococcales</taxon>
        <taxon>Tepidibacteraceae</taxon>
        <taxon>Alkalithermobacter</taxon>
    </lineage>
</organism>
<dbReference type="Gene3D" id="6.10.340.10">
    <property type="match status" value="1"/>
</dbReference>
<dbReference type="InterPro" id="IPR050640">
    <property type="entry name" value="Bact_2-comp_sensor_kinase"/>
</dbReference>
<keyword evidence="15" id="KW-1185">Reference proteome</keyword>
<feature type="transmembrane region" description="Helical" evidence="12">
    <location>
        <begin position="15"/>
        <end position="38"/>
    </location>
</feature>
<evidence type="ECO:0000256" key="2">
    <source>
        <dbReference type="ARBA" id="ARBA00022475"/>
    </source>
</evidence>
<accession>A0A1V4I798</accession>
<keyword evidence="11 12" id="KW-0472">Membrane</keyword>
<dbReference type="Pfam" id="PF06580">
    <property type="entry name" value="His_kinase"/>
    <property type="match status" value="1"/>
</dbReference>
<dbReference type="PANTHER" id="PTHR34220:SF11">
    <property type="entry name" value="SENSOR PROTEIN KINASE HPTS"/>
    <property type="match status" value="1"/>
</dbReference>
<evidence type="ECO:0000313" key="14">
    <source>
        <dbReference type="EMBL" id="OPJ55852.1"/>
    </source>
</evidence>
<dbReference type="EC" id="2.7.13.3" evidence="14"/>
<evidence type="ECO:0000256" key="6">
    <source>
        <dbReference type="ARBA" id="ARBA00022741"/>
    </source>
</evidence>
<evidence type="ECO:0000256" key="1">
    <source>
        <dbReference type="ARBA" id="ARBA00004651"/>
    </source>
</evidence>
<dbReference type="InterPro" id="IPR036890">
    <property type="entry name" value="HATPase_C_sf"/>
</dbReference>
<proteinExistence type="predicted"/>
<evidence type="ECO:0000256" key="9">
    <source>
        <dbReference type="ARBA" id="ARBA00022989"/>
    </source>
</evidence>
<dbReference type="STRING" id="29349.CLOTH_10300"/>
<keyword evidence="8" id="KW-0067">ATP-binding</keyword>
<evidence type="ECO:0000313" key="15">
    <source>
        <dbReference type="Proteomes" id="UP000190140"/>
    </source>
</evidence>
<feature type="domain" description="Histidine kinase/HSP90-like ATPase" evidence="13">
    <location>
        <begin position="458"/>
        <end position="578"/>
    </location>
</feature>
<dbReference type="InterPro" id="IPR003594">
    <property type="entry name" value="HATPase_dom"/>
</dbReference>
<protein>
    <submittedName>
        <fullName evidence="14">Sensor histidine kinase YpdA</fullName>
        <ecNumber evidence="14">2.7.13.3</ecNumber>
    </submittedName>
</protein>
<evidence type="ECO:0000256" key="7">
    <source>
        <dbReference type="ARBA" id="ARBA00022777"/>
    </source>
</evidence>
<sequence>MISRLNKFNTLRNQILIVFLIAIIFVLFFVNIIIFSIVSNLLRYNAEIQIQETTVQVSERLETLYRQIDIISRQVTTNLYVQQLLLDEVDGKPTSFNQRQSLMQVVNNYQVYSDGIHSFELYLEDGRRLFPLNEASLSSRVNKDWIEKARDGKGKMVWIGQDPRDPNLHLAIRQVSLIDRWFSNGGYLLISMHKNYFTLHNASKTTQQGEYTIILDEENSPISLNYYGDVEEIIGKSKKLMNIDNRDYIVSKVKSDLTGWTVMILTPVYAVMKGISVLRTAILFSGIIGFIIFFYFSFFFSTMVTQPVLNLIKTMENAKLHGLKPISEKTSTVELTKLNKTYNELVENINHLIKVVYEKEILINQVELKALQAQINPHFLYNTLEALYWSLEEKGEEELAEIVIAMSELFRYTITSSRVEDELVFIQDELQHIERYLKIMKMRLGDKLTWDVSLPPGINIKIPKLIIQPLVENAILHGIGNKNDKGTVSVIVQEVKPLKKLVIKVMDDGIGINKTTLHSIRQSLKSGIISSFKGKGVALVNIYKRLQLNYIDKGEIEFSIESKENEWTCVTFEIPIGEEIENVL</sequence>
<dbReference type="GO" id="GO:0005524">
    <property type="term" value="F:ATP binding"/>
    <property type="evidence" value="ECO:0007669"/>
    <property type="project" value="UniProtKB-KW"/>
</dbReference>
<reference evidence="14 15" key="1">
    <citation type="submission" date="2017-03" db="EMBL/GenBank/DDBJ databases">
        <title>Genome sequence of Clostridium thermoalcaliphilum DSM 7309.</title>
        <authorList>
            <person name="Poehlein A."/>
            <person name="Daniel R."/>
        </authorList>
    </citation>
    <scope>NUCLEOTIDE SEQUENCE [LARGE SCALE GENOMIC DNA]</scope>
    <source>
        <strain evidence="14 15">DSM 7309</strain>
    </source>
</reference>
<comment type="caution">
    <text evidence="14">The sequence shown here is derived from an EMBL/GenBank/DDBJ whole genome shotgun (WGS) entry which is preliminary data.</text>
</comment>
<evidence type="ECO:0000256" key="5">
    <source>
        <dbReference type="ARBA" id="ARBA00022692"/>
    </source>
</evidence>
<evidence type="ECO:0000256" key="12">
    <source>
        <dbReference type="SAM" id="Phobius"/>
    </source>
</evidence>
<keyword evidence="2" id="KW-1003">Cell membrane</keyword>
<dbReference type="Pfam" id="PF02518">
    <property type="entry name" value="HATPase_c"/>
    <property type="match status" value="1"/>
</dbReference>
<dbReference type="GO" id="GO:0005886">
    <property type="term" value="C:plasma membrane"/>
    <property type="evidence" value="ECO:0007669"/>
    <property type="project" value="UniProtKB-SubCell"/>
</dbReference>
<name>A0A1V4I798_9FIRM</name>
<evidence type="ECO:0000256" key="11">
    <source>
        <dbReference type="ARBA" id="ARBA00023136"/>
    </source>
</evidence>
<evidence type="ECO:0000256" key="8">
    <source>
        <dbReference type="ARBA" id="ARBA00022840"/>
    </source>
</evidence>
<dbReference type="OrthoDB" id="9809348at2"/>
<evidence type="ECO:0000256" key="10">
    <source>
        <dbReference type="ARBA" id="ARBA00023012"/>
    </source>
</evidence>
<evidence type="ECO:0000259" key="13">
    <source>
        <dbReference type="SMART" id="SM00387"/>
    </source>
</evidence>